<dbReference type="SMART" id="SM00028">
    <property type="entry name" value="TPR"/>
    <property type="match status" value="8"/>
</dbReference>
<dbReference type="Pfam" id="PF13432">
    <property type="entry name" value="TPR_16"/>
    <property type="match status" value="3"/>
</dbReference>
<name>A0A553WIM3_9SPHN</name>
<feature type="repeat" description="TPR" evidence="3">
    <location>
        <begin position="168"/>
        <end position="201"/>
    </location>
</feature>
<dbReference type="PANTHER" id="PTHR45586:SF1">
    <property type="entry name" value="LIPOPOLYSACCHARIDE ASSEMBLY PROTEIN B"/>
    <property type="match status" value="1"/>
</dbReference>
<dbReference type="AlphaFoldDB" id="A0A553WIM3"/>
<dbReference type="Gene3D" id="1.25.40.10">
    <property type="entry name" value="Tetratricopeptide repeat domain"/>
    <property type="match status" value="4"/>
</dbReference>
<evidence type="ECO:0000256" key="2">
    <source>
        <dbReference type="ARBA" id="ARBA00022803"/>
    </source>
</evidence>
<dbReference type="RefSeq" id="WP_143775430.1">
    <property type="nucleotide sequence ID" value="NZ_VKKU01000001.1"/>
</dbReference>
<dbReference type="PANTHER" id="PTHR45586">
    <property type="entry name" value="TPR REPEAT-CONTAINING PROTEIN PA4667"/>
    <property type="match status" value="1"/>
</dbReference>
<dbReference type="InterPro" id="IPR011990">
    <property type="entry name" value="TPR-like_helical_dom_sf"/>
</dbReference>
<dbReference type="InterPro" id="IPR051012">
    <property type="entry name" value="CellSynth/LPSAsmb/PSIAsmb"/>
</dbReference>
<keyword evidence="5" id="KW-1185">Reference proteome</keyword>
<dbReference type="Proteomes" id="UP000320160">
    <property type="component" value="Unassembled WGS sequence"/>
</dbReference>
<accession>A0A553WIM3</accession>
<gene>
    <name evidence="4" type="ORF">FOM92_03750</name>
</gene>
<keyword evidence="1" id="KW-0677">Repeat</keyword>
<dbReference type="OrthoDB" id="7259535at2"/>
<evidence type="ECO:0000256" key="1">
    <source>
        <dbReference type="ARBA" id="ARBA00022737"/>
    </source>
</evidence>
<dbReference type="PROSITE" id="PS50005">
    <property type="entry name" value="TPR"/>
    <property type="match status" value="2"/>
</dbReference>
<proteinExistence type="predicted"/>
<dbReference type="Pfam" id="PF12895">
    <property type="entry name" value="ANAPC3"/>
    <property type="match status" value="1"/>
</dbReference>
<organism evidence="4 5">
    <name type="scientific">Sphingorhabdus contaminans</name>
    <dbReference type="NCBI Taxonomy" id="1343899"/>
    <lineage>
        <taxon>Bacteria</taxon>
        <taxon>Pseudomonadati</taxon>
        <taxon>Pseudomonadota</taxon>
        <taxon>Alphaproteobacteria</taxon>
        <taxon>Sphingomonadales</taxon>
        <taxon>Sphingomonadaceae</taxon>
        <taxon>Sphingorhabdus</taxon>
    </lineage>
</organism>
<sequence>MSRKLLFSLVAVAALAVLGGLLWMQGSGPQSGAGYRAEAQAFLQQGDLRSARVALMNAAKAEPDNVETYLTQAKVSLDLFDSAGALAALNRAQALGASKGATAHLWGHAYWLEGELDSAQAALQRPDIPDRNQAYALRIAARVAMDKGDLAQAQSYFDAGLQMAPRDSQLWTDLARLRFVQADQKGAIEAVDYAFKLDPQNVRALEFRGRLMRSQFGVVASLPWFERGLQLNPVDVPLLEEYGLSLGDAGRYRDMLAVARKIISLDRNNSKAYYMQAVLAARAGEYELASRILPKAGPNFAQVPAAMLLNAICAYELGNYNKAVDHLQELLGLQPRNRRVRMLLAQALYRAGDPLGALDTIREIASRPDADSYSLILTARAFEASDQPLRASAPLDDGALATFRPALPLPEPISLEAAAFEAQRDPNNARIVLPYIRLLAAEGNNDAAWGEAVRLQKANPGVADAHVIVGDIEMALGNTAAALAAYEQARQISFTEPVMLRLVDALVRLDRQKDAGETLSAYLQFNPTNLTALRLSGYRHLDTGNWTDAIRMLERVRKRLGNNDAILLANLARSYAGAGQMERAIGYARTAYDIAPANAMVTKIYGQLELKRGKRPKAAVELLQKARSMMPDNQEVAAQLRRAVAIYQKSAERQ</sequence>
<comment type="caution">
    <text evidence="4">The sequence shown here is derived from an EMBL/GenBank/DDBJ whole genome shotgun (WGS) entry which is preliminary data.</text>
</comment>
<evidence type="ECO:0000313" key="4">
    <source>
        <dbReference type="EMBL" id="TSB04542.1"/>
    </source>
</evidence>
<dbReference type="EMBL" id="VKKU01000001">
    <property type="protein sequence ID" value="TSB04542.1"/>
    <property type="molecule type" value="Genomic_DNA"/>
</dbReference>
<protein>
    <submittedName>
        <fullName evidence="4">Tetratricopeptide repeat protein</fullName>
    </submittedName>
</protein>
<evidence type="ECO:0000256" key="3">
    <source>
        <dbReference type="PROSITE-ProRule" id="PRU00339"/>
    </source>
</evidence>
<feature type="repeat" description="TPR" evidence="3">
    <location>
        <begin position="304"/>
        <end position="337"/>
    </location>
</feature>
<keyword evidence="2 3" id="KW-0802">TPR repeat</keyword>
<dbReference type="SUPFAM" id="SSF48452">
    <property type="entry name" value="TPR-like"/>
    <property type="match status" value="4"/>
</dbReference>
<evidence type="ECO:0000313" key="5">
    <source>
        <dbReference type="Proteomes" id="UP000320160"/>
    </source>
</evidence>
<reference evidence="4 5" key="1">
    <citation type="submission" date="2019-07" db="EMBL/GenBank/DDBJ databases">
        <authorList>
            <person name="Park M."/>
        </authorList>
    </citation>
    <scope>NUCLEOTIDE SEQUENCE [LARGE SCALE GENOMIC DNA]</scope>
    <source>
        <strain evidence="4 5">KCTC32445</strain>
    </source>
</reference>
<dbReference type="InterPro" id="IPR019734">
    <property type="entry name" value="TPR_rpt"/>
</dbReference>